<evidence type="ECO:0000256" key="5">
    <source>
        <dbReference type="PIRSR" id="PIRSR600821-50"/>
    </source>
</evidence>
<dbReference type="InterPro" id="IPR020622">
    <property type="entry name" value="Ala_racemase_pyridoxalP-BS"/>
</dbReference>
<gene>
    <name evidence="8" type="ORF">AS859_06745</name>
</gene>
<evidence type="ECO:0000256" key="3">
    <source>
        <dbReference type="ARBA" id="ARBA00023235"/>
    </source>
</evidence>
<evidence type="ECO:0000256" key="2">
    <source>
        <dbReference type="ARBA" id="ARBA00022898"/>
    </source>
</evidence>
<name>A0A1V9VAY3_9BACT</name>
<dbReference type="GO" id="GO:0030170">
    <property type="term" value="F:pyridoxal phosphate binding"/>
    <property type="evidence" value="ECO:0007669"/>
    <property type="project" value="UniProtKB-UniRule"/>
</dbReference>
<dbReference type="HAMAP" id="MF_01201">
    <property type="entry name" value="Ala_racemase"/>
    <property type="match status" value="1"/>
</dbReference>
<feature type="active site" description="Proton acceptor; specific for D-alanine" evidence="4">
    <location>
        <position position="33"/>
    </location>
</feature>
<comment type="cofactor">
    <cofactor evidence="1 4 5">
        <name>pyridoxal 5'-phosphate</name>
        <dbReference type="ChEBI" id="CHEBI:597326"/>
    </cofactor>
</comment>
<dbReference type="PANTHER" id="PTHR30511">
    <property type="entry name" value="ALANINE RACEMASE"/>
    <property type="match status" value="1"/>
</dbReference>
<comment type="catalytic activity">
    <reaction evidence="4">
        <text>L-alanine = D-alanine</text>
        <dbReference type="Rhea" id="RHEA:20249"/>
        <dbReference type="ChEBI" id="CHEBI:57416"/>
        <dbReference type="ChEBI" id="CHEBI:57972"/>
        <dbReference type="EC" id="5.1.1.1"/>
    </reaction>
</comment>
<dbReference type="InterPro" id="IPR001608">
    <property type="entry name" value="Ala_racemase_N"/>
</dbReference>
<dbReference type="NCBIfam" id="NF000791">
    <property type="entry name" value="PRK00053.2-2"/>
    <property type="match status" value="1"/>
</dbReference>
<dbReference type="SMART" id="SM01005">
    <property type="entry name" value="Ala_racemase_C"/>
    <property type="match status" value="1"/>
</dbReference>
<protein>
    <recommendedName>
        <fullName evidence="4">Alanine racemase</fullName>
        <ecNumber evidence="4">5.1.1.1</ecNumber>
    </recommendedName>
</protein>
<comment type="pathway">
    <text evidence="4">Amino-acid biosynthesis; D-alanine biosynthesis; D-alanine from L-alanine: step 1/1.</text>
</comment>
<evidence type="ECO:0000313" key="9">
    <source>
        <dbReference type="Proteomes" id="UP000192599"/>
    </source>
</evidence>
<comment type="caution">
    <text evidence="8">The sequence shown here is derived from an EMBL/GenBank/DDBJ whole genome shotgun (WGS) entry which is preliminary data.</text>
</comment>
<dbReference type="SUPFAM" id="SSF50621">
    <property type="entry name" value="Alanine racemase C-terminal domain-like"/>
    <property type="match status" value="1"/>
</dbReference>
<keyword evidence="3 4" id="KW-0413">Isomerase</keyword>
<dbReference type="PANTHER" id="PTHR30511:SF0">
    <property type="entry name" value="ALANINE RACEMASE, CATABOLIC-RELATED"/>
    <property type="match status" value="1"/>
</dbReference>
<dbReference type="AlphaFoldDB" id="A0A1V9VAY3"/>
<dbReference type="InterPro" id="IPR009006">
    <property type="entry name" value="Ala_racemase/Decarboxylase_C"/>
</dbReference>
<dbReference type="InterPro" id="IPR029066">
    <property type="entry name" value="PLP-binding_barrel"/>
</dbReference>
<organism evidence="8 9">
    <name type="scientific">Aliarcobacter cryaerophilus</name>
    <dbReference type="NCBI Taxonomy" id="28198"/>
    <lineage>
        <taxon>Bacteria</taxon>
        <taxon>Pseudomonadati</taxon>
        <taxon>Campylobacterota</taxon>
        <taxon>Epsilonproteobacteria</taxon>
        <taxon>Campylobacterales</taxon>
        <taxon>Arcobacteraceae</taxon>
        <taxon>Aliarcobacter</taxon>
    </lineage>
</organism>
<reference evidence="8 9" key="1">
    <citation type="submission" date="2017-04" db="EMBL/GenBank/DDBJ databases">
        <title>Accumulation and expression of multiple antibiotic resistance genes in Arcobacter cryaerophilus that thrives in sewage.</title>
        <authorList>
            <person name="Millar J.A."/>
            <person name="Raghavan R."/>
        </authorList>
    </citation>
    <scope>NUCLEOTIDE SEQUENCE [LARGE SCALE GENOMIC DNA]</scope>
    <source>
        <strain evidence="8 9">AZT-1</strain>
    </source>
</reference>
<dbReference type="GO" id="GO:0008784">
    <property type="term" value="F:alanine racemase activity"/>
    <property type="evidence" value="ECO:0007669"/>
    <property type="project" value="UniProtKB-UniRule"/>
</dbReference>
<keyword evidence="2 4" id="KW-0663">Pyridoxal phosphate</keyword>
<feature type="active site" description="Proton acceptor; specific for L-alanine" evidence="4">
    <location>
        <position position="252"/>
    </location>
</feature>
<dbReference type="SUPFAM" id="SSF51419">
    <property type="entry name" value="PLP-binding barrel"/>
    <property type="match status" value="1"/>
</dbReference>
<dbReference type="Pfam" id="PF00842">
    <property type="entry name" value="Ala_racemase_C"/>
    <property type="match status" value="1"/>
</dbReference>
<dbReference type="Pfam" id="PF01168">
    <property type="entry name" value="Ala_racemase_N"/>
    <property type="match status" value="1"/>
</dbReference>
<evidence type="ECO:0000259" key="7">
    <source>
        <dbReference type="SMART" id="SM01005"/>
    </source>
</evidence>
<dbReference type="InterPro" id="IPR011079">
    <property type="entry name" value="Ala_racemase_C"/>
</dbReference>
<dbReference type="UniPathway" id="UPA00042">
    <property type="reaction ID" value="UER00497"/>
</dbReference>
<dbReference type="GO" id="GO:0030632">
    <property type="term" value="P:D-alanine biosynthetic process"/>
    <property type="evidence" value="ECO:0007669"/>
    <property type="project" value="UniProtKB-UniRule"/>
</dbReference>
<dbReference type="GO" id="GO:0005829">
    <property type="term" value="C:cytosol"/>
    <property type="evidence" value="ECO:0007669"/>
    <property type="project" value="TreeGrafter"/>
</dbReference>
<evidence type="ECO:0000313" key="8">
    <source>
        <dbReference type="EMBL" id="OQR41261.1"/>
    </source>
</evidence>
<dbReference type="PROSITE" id="PS00395">
    <property type="entry name" value="ALANINE_RACEMASE"/>
    <property type="match status" value="1"/>
</dbReference>
<dbReference type="InterPro" id="IPR000821">
    <property type="entry name" value="Ala_racemase"/>
</dbReference>
<evidence type="ECO:0000256" key="6">
    <source>
        <dbReference type="PIRSR" id="PIRSR600821-52"/>
    </source>
</evidence>
<comment type="similarity">
    <text evidence="4">Belongs to the alanine racemase family.</text>
</comment>
<sequence length="343" mass="38768">MARILLNKDNLFYNLEAISQKATSKEKVAVVLKDNAYGHGIVEIAKLSCEFGIKKAVVRSVEDAQKIKDYFSYILILAPNVFHNYSHTFHIALNTLENIEKIPENSNVHIKIDTGMHRNGISIDDIEVAILGLLKQKANITGVFTHHKGADELSTNFFFQKELFSKAKAKVKEVCEKLFLPIPAFHSCNSSALFREKNFEELNEDFARAGIATYGYLEDDLPFDFPKLKPVMSLWASKMASRTLKKNQSVGYGGKFTATTDMIVSTYDVGYGDGFLRLNENHNYTTPKGFQVLGRVSMDNLSINSDEEEVCLFDDVRELAKIHNTITYEITCSLKENIKREIV</sequence>
<dbReference type="Gene3D" id="2.40.37.10">
    <property type="entry name" value="Lyase, Ornithine Decarboxylase, Chain A, domain 1"/>
    <property type="match status" value="1"/>
</dbReference>
<proteinExistence type="inferred from homology"/>
<dbReference type="PRINTS" id="PR00992">
    <property type="entry name" value="ALARACEMASE"/>
</dbReference>
<dbReference type="CDD" id="cd00430">
    <property type="entry name" value="PLPDE_III_AR"/>
    <property type="match status" value="1"/>
</dbReference>
<dbReference type="NCBIfam" id="TIGR00492">
    <property type="entry name" value="alr"/>
    <property type="match status" value="1"/>
</dbReference>
<feature type="modified residue" description="N6-(pyridoxal phosphate)lysine" evidence="4 5">
    <location>
        <position position="33"/>
    </location>
</feature>
<dbReference type="Gene3D" id="3.20.20.10">
    <property type="entry name" value="Alanine racemase"/>
    <property type="match status" value="1"/>
</dbReference>
<accession>A0A1V9VAY3</accession>
<comment type="function">
    <text evidence="4">Catalyzes the interconversion of L-alanine and D-alanine. May also act on other amino acids.</text>
</comment>
<feature type="binding site" evidence="4 6">
    <location>
        <position position="118"/>
    </location>
    <ligand>
        <name>substrate</name>
    </ligand>
</feature>
<feature type="domain" description="Alanine racemase C-terminal" evidence="7">
    <location>
        <begin position="231"/>
        <end position="343"/>
    </location>
</feature>
<dbReference type="EC" id="5.1.1.1" evidence="4"/>
<evidence type="ECO:0000256" key="1">
    <source>
        <dbReference type="ARBA" id="ARBA00001933"/>
    </source>
</evidence>
<feature type="binding site" evidence="4 6">
    <location>
        <position position="298"/>
    </location>
    <ligand>
        <name>substrate</name>
    </ligand>
</feature>
<dbReference type="Proteomes" id="UP000192599">
    <property type="component" value="Unassembled WGS sequence"/>
</dbReference>
<evidence type="ECO:0000256" key="4">
    <source>
        <dbReference type="HAMAP-Rule" id="MF_01201"/>
    </source>
</evidence>
<dbReference type="EMBL" id="LNTC01000080">
    <property type="protein sequence ID" value="OQR41261.1"/>
    <property type="molecule type" value="Genomic_DNA"/>
</dbReference>